<dbReference type="AlphaFoldDB" id="A0AAV4X606"/>
<protein>
    <submittedName>
        <fullName evidence="1">Stardust1 protein</fullName>
    </submittedName>
</protein>
<gene>
    <name evidence="1" type="primary">stardust1</name>
    <name evidence="1" type="ORF">CDAR_562931</name>
</gene>
<dbReference type="Proteomes" id="UP001054837">
    <property type="component" value="Unassembled WGS sequence"/>
</dbReference>
<evidence type="ECO:0000313" key="1">
    <source>
        <dbReference type="EMBL" id="GIY90622.1"/>
    </source>
</evidence>
<sequence length="279" mass="31669">MYHSSRPQCITRWQVCKTKEAAWAPSGCATSPLPLEKGKKTMTPRTENHIQKRVYWHAMHSLFAASSVQFCKNKYLNSMHYAILKVSSTLSRSDPLFRQIARHSQILILAVQETKSIRWKRSCPSERCESLEEAFEISEINGRAIDNWLLCDISDYVHRCIHSRTICVRYKPKKSQEKDIIKSLYLQSENVERKILQLNPSGAGVFCDLFSVYAPVGCFASAYDGKVRIALTQLQCQTEQFTRAVILSDSKVALLAINSSLAPQSPSIEKCISCLEDLD</sequence>
<dbReference type="EMBL" id="BPLQ01015714">
    <property type="protein sequence ID" value="GIY90622.1"/>
    <property type="molecule type" value="Genomic_DNA"/>
</dbReference>
<organism evidence="1 2">
    <name type="scientific">Caerostris darwini</name>
    <dbReference type="NCBI Taxonomy" id="1538125"/>
    <lineage>
        <taxon>Eukaryota</taxon>
        <taxon>Metazoa</taxon>
        <taxon>Ecdysozoa</taxon>
        <taxon>Arthropoda</taxon>
        <taxon>Chelicerata</taxon>
        <taxon>Arachnida</taxon>
        <taxon>Araneae</taxon>
        <taxon>Araneomorphae</taxon>
        <taxon>Entelegynae</taxon>
        <taxon>Araneoidea</taxon>
        <taxon>Araneidae</taxon>
        <taxon>Caerostris</taxon>
    </lineage>
</organism>
<accession>A0AAV4X606</accession>
<evidence type="ECO:0000313" key="2">
    <source>
        <dbReference type="Proteomes" id="UP001054837"/>
    </source>
</evidence>
<reference evidence="1 2" key="1">
    <citation type="submission" date="2021-06" db="EMBL/GenBank/DDBJ databases">
        <title>Caerostris darwini draft genome.</title>
        <authorList>
            <person name="Kono N."/>
            <person name="Arakawa K."/>
        </authorList>
    </citation>
    <scope>NUCLEOTIDE SEQUENCE [LARGE SCALE GENOMIC DNA]</scope>
</reference>
<proteinExistence type="predicted"/>
<comment type="caution">
    <text evidence="1">The sequence shown here is derived from an EMBL/GenBank/DDBJ whole genome shotgun (WGS) entry which is preliminary data.</text>
</comment>
<name>A0AAV4X606_9ARAC</name>
<keyword evidence="2" id="KW-1185">Reference proteome</keyword>